<keyword evidence="2" id="KW-1185">Reference proteome</keyword>
<reference evidence="1 2" key="1">
    <citation type="journal article" date="2011" name="Science">
        <title>The Selaginella genome identifies genetic changes associated with the evolution of vascular plants.</title>
        <authorList>
            <person name="Banks J.A."/>
            <person name="Nishiyama T."/>
            <person name="Hasebe M."/>
            <person name="Bowman J.L."/>
            <person name="Gribskov M."/>
            <person name="dePamphilis C."/>
            <person name="Albert V.A."/>
            <person name="Aono N."/>
            <person name="Aoyama T."/>
            <person name="Ambrose B.A."/>
            <person name="Ashton N.W."/>
            <person name="Axtell M.J."/>
            <person name="Barker E."/>
            <person name="Barker M.S."/>
            <person name="Bennetzen J.L."/>
            <person name="Bonawitz N.D."/>
            <person name="Chapple C."/>
            <person name="Cheng C."/>
            <person name="Correa L.G."/>
            <person name="Dacre M."/>
            <person name="DeBarry J."/>
            <person name="Dreyer I."/>
            <person name="Elias M."/>
            <person name="Engstrom E.M."/>
            <person name="Estelle M."/>
            <person name="Feng L."/>
            <person name="Finet C."/>
            <person name="Floyd S.K."/>
            <person name="Frommer W.B."/>
            <person name="Fujita T."/>
            <person name="Gramzow L."/>
            <person name="Gutensohn M."/>
            <person name="Harholt J."/>
            <person name="Hattori M."/>
            <person name="Heyl A."/>
            <person name="Hirai T."/>
            <person name="Hiwatashi Y."/>
            <person name="Ishikawa M."/>
            <person name="Iwata M."/>
            <person name="Karol K.G."/>
            <person name="Koehler B."/>
            <person name="Kolukisaoglu U."/>
            <person name="Kubo M."/>
            <person name="Kurata T."/>
            <person name="Lalonde S."/>
            <person name="Li K."/>
            <person name="Li Y."/>
            <person name="Litt A."/>
            <person name="Lyons E."/>
            <person name="Manning G."/>
            <person name="Maruyama T."/>
            <person name="Michael T.P."/>
            <person name="Mikami K."/>
            <person name="Miyazaki S."/>
            <person name="Morinaga S."/>
            <person name="Murata T."/>
            <person name="Mueller-Roeber B."/>
            <person name="Nelson D.R."/>
            <person name="Obara M."/>
            <person name="Oguri Y."/>
            <person name="Olmstead R.G."/>
            <person name="Onodera N."/>
            <person name="Petersen B.L."/>
            <person name="Pils B."/>
            <person name="Prigge M."/>
            <person name="Rensing S.A."/>
            <person name="Riano-Pachon D.M."/>
            <person name="Roberts A.W."/>
            <person name="Sato Y."/>
            <person name="Scheller H.V."/>
            <person name="Schulz B."/>
            <person name="Schulz C."/>
            <person name="Shakirov E.V."/>
            <person name="Shibagaki N."/>
            <person name="Shinohara N."/>
            <person name="Shippen D.E."/>
            <person name="Soerensen I."/>
            <person name="Sotooka R."/>
            <person name="Sugimoto N."/>
            <person name="Sugita M."/>
            <person name="Sumikawa N."/>
            <person name="Tanurdzic M."/>
            <person name="Theissen G."/>
            <person name="Ulvskov P."/>
            <person name="Wakazuki S."/>
            <person name="Weng J.K."/>
            <person name="Willats W.W."/>
            <person name="Wipf D."/>
            <person name="Wolf P.G."/>
            <person name="Yang L."/>
            <person name="Zimmer A.D."/>
            <person name="Zhu Q."/>
            <person name="Mitros T."/>
            <person name="Hellsten U."/>
            <person name="Loque D."/>
            <person name="Otillar R."/>
            <person name="Salamov A."/>
            <person name="Schmutz J."/>
            <person name="Shapiro H."/>
            <person name="Lindquist E."/>
            <person name="Lucas S."/>
            <person name="Rokhsar D."/>
            <person name="Grigoriev I.V."/>
        </authorList>
    </citation>
    <scope>NUCLEOTIDE SEQUENCE [LARGE SCALE GENOMIC DNA]</scope>
</reference>
<sequence>MAWELALVKTVKIQEEFITLSSFQKTFWTLIPKILKKTILRPVPFAKGLVKSLGCIAISSLKTLKQSLFIVVAIFAKSLRSRNKYIHHPQDICMEDTYIDQAYGFTLAQFLRIFTSTRMSGVIKLLETKKLATGHFLFLTGANQSSPKVIVFKAD</sequence>
<organism evidence="2">
    <name type="scientific">Selaginella moellendorffii</name>
    <name type="common">Spikemoss</name>
    <dbReference type="NCBI Taxonomy" id="88036"/>
    <lineage>
        <taxon>Eukaryota</taxon>
        <taxon>Viridiplantae</taxon>
        <taxon>Streptophyta</taxon>
        <taxon>Embryophyta</taxon>
        <taxon>Tracheophyta</taxon>
        <taxon>Lycopodiopsida</taxon>
        <taxon>Selaginellales</taxon>
        <taxon>Selaginellaceae</taxon>
        <taxon>Selaginella</taxon>
    </lineage>
</organism>
<evidence type="ECO:0000313" key="2">
    <source>
        <dbReference type="Proteomes" id="UP000001514"/>
    </source>
</evidence>
<proteinExistence type="predicted"/>
<dbReference type="KEGG" id="smo:SELMODRAFT_427335"/>
<accession>D8SZ91</accession>
<dbReference type="Proteomes" id="UP000001514">
    <property type="component" value="Unassembled WGS sequence"/>
</dbReference>
<dbReference type="HOGENOM" id="CLU_1698518_0_0_1"/>
<gene>
    <name evidence="1" type="ORF">SELMODRAFT_427335</name>
</gene>
<evidence type="ECO:0000313" key="1">
    <source>
        <dbReference type="EMBL" id="EFJ10168.1"/>
    </source>
</evidence>
<dbReference type="Gramene" id="EFJ10168">
    <property type="protein sequence ID" value="EFJ10168"/>
    <property type="gene ID" value="SELMODRAFT_427335"/>
</dbReference>
<dbReference type="InParanoid" id="D8SZ91"/>
<dbReference type="AlphaFoldDB" id="D8SZ91"/>
<dbReference type="EMBL" id="GL377655">
    <property type="protein sequence ID" value="EFJ10168.1"/>
    <property type="molecule type" value="Genomic_DNA"/>
</dbReference>
<protein>
    <submittedName>
        <fullName evidence="1">Uncharacterized protein</fullName>
    </submittedName>
</protein>
<name>D8SZ91_SELML</name>